<feature type="transmembrane region" description="Helical" evidence="1">
    <location>
        <begin position="38"/>
        <end position="56"/>
    </location>
</feature>
<evidence type="ECO:0000313" key="3">
    <source>
        <dbReference type="Proteomes" id="UP000191931"/>
    </source>
</evidence>
<name>A0A1W1H4I3_9BACT</name>
<keyword evidence="1" id="KW-0472">Membrane</keyword>
<evidence type="ECO:0000313" key="2">
    <source>
        <dbReference type="EMBL" id="SLM27393.1"/>
    </source>
</evidence>
<proteinExistence type="predicted"/>
<dbReference type="STRING" id="1246637.MTBBW1_10052"/>
<dbReference type="EMBL" id="FWEV01000001">
    <property type="protein sequence ID" value="SLM27393.1"/>
    <property type="molecule type" value="Genomic_DNA"/>
</dbReference>
<keyword evidence="1" id="KW-0812">Transmembrane</keyword>
<dbReference type="Pfam" id="PF13852">
    <property type="entry name" value="DUF4197"/>
    <property type="match status" value="1"/>
</dbReference>
<organism evidence="2 3">
    <name type="scientific">Desulfamplus magnetovallimortis</name>
    <dbReference type="NCBI Taxonomy" id="1246637"/>
    <lineage>
        <taxon>Bacteria</taxon>
        <taxon>Pseudomonadati</taxon>
        <taxon>Thermodesulfobacteriota</taxon>
        <taxon>Desulfobacteria</taxon>
        <taxon>Desulfobacterales</taxon>
        <taxon>Desulfobacteraceae</taxon>
        <taxon>Desulfamplus</taxon>
    </lineage>
</organism>
<keyword evidence="3" id="KW-1185">Reference proteome</keyword>
<gene>
    <name evidence="2" type="ORF">MTBBW1_10052</name>
</gene>
<dbReference type="Proteomes" id="UP000191931">
    <property type="component" value="Unassembled WGS sequence"/>
</dbReference>
<dbReference type="AlphaFoldDB" id="A0A1W1H4I3"/>
<reference evidence="2 3" key="1">
    <citation type="submission" date="2017-03" db="EMBL/GenBank/DDBJ databases">
        <authorList>
            <person name="Afonso C.L."/>
            <person name="Miller P.J."/>
            <person name="Scott M.A."/>
            <person name="Spackman E."/>
            <person name="Goraichik I."/>
            <person name="Dimitrov K.M."/>
            <person name="Suarez D.L."/>
            <person name="Swayne D.E."/>
        </authorList>
    </citation>
    <scope>NUCLEOTIDE SEQUENCE [LARGE SCALE GENOMIC DNA]</scope>
    <source>
        <strain evidence="2">PRJEB14757</strain>
    </source>
</reference>
<evidence type="ECO:0000256" key="1">
    <source>
        <dbReference type="SAM" id="Phobius"/>
    </source>
</evidence>
<dbReference type="RefSeq" id="WP_080797572.1">
    <property type="nucleotide sequence ID" value="NZ_LT828540.1"/>
</dbReference>
<keyword evidence="1" id="KW-1133">Transmembrane helix</keyword>
<evidence type="ECO:0008006" key="4">
    <source>
        <dbReference type="Google" id="ProtNLM"/>
    </source>
</evidence>
<sequence length="289" mass="32128">MKNILRSLLRINRLKKHLRLDFDNNEEKSTTNYLPVRFIIHIPLILFIFCTIYAPIINATDTSLVKTGGDILNKVVSASSEKGDGEGTSPTLLQMADAFKEALRIGSENVVNKLGTEDGFNKDSSIHIPLPEQLETVKTMLSGVGMSGFVDDLELKLNRAAEAATPKAKELFVQSITEMTFDDVKKIYEGPENSATLYFKEKMGTSLMGEMRPIVDEKLSEVGAVQSYDQVISKYKTMPFVPDVKANLTDHVLAKGIDGIYHYIAQEEAAIRNDPAKHTTELLKKVFGK</sequence>
<accession>A0A1W1H4I3</accession>
<protein>
    <recommendedName>
        <fullName evidence="4">DUF4197 domain-containing protein</fullName>
    </recommendedName>
</protein>
<dbReference type="InterPro" id="IPR025245">
    <property type="entry name" value="DUF4197"/>
</dbReference>